<keyword evidence="1" id="KW-0479">Metal-binding</keyword>
<dbReference type="GO" id="GO:0006508">
    <property type="term" value="P:proteolysis"/>
    <property type="evidence" value="ECO:0007669"/>
    <property type="project" value="InterPro"/>
</dbReference>
<dbReference type="GO" id="GO:0004177">
    <property type="term" value="F:aminopeptidase activity"/>
    <property type="evidence" value="ECO:0007669"/>
    <property type="project" value="InterPro"/>
</dbReference>
<dbReference type="InterPro" id="IPR058739">
    <property type="entry name" value="NicX"/>
</dbReference>
<sequence>MKGVNVIIDVSRYDILHTLPIREALLDYGARLILIPGHTPETITAQNIAEVDYKEIHKKASKLVKVLETGCSFRYSNPKGTDLRADIRGRSWYALDGIAHDDGSMAVLPVGEVLGSAVPGTPYGTIILDYLATFGKLKTPIVLTVKNGWVTKIKGGEEADKLRELWANIKNANYIGELGGIGLNPLNKLSGRVDTVEEQMKLGAAHIGFGDSLTYGDRVSSKLHLNGTMLDITVKVDGRTVVSNNQILV</sequence>
<reference evidence="2" key="1">
    <citation type="journal article" date="2014" name="Front. Microbiol.">
        <title>High frequency of phylogenetically diverse reductive dehalogenase-homologous genes in deep subseafloor sedimentary metagenomes.</title>
        <authorList>
            <person name="Kawai M."/>
            <person name="Futagami T."/>
            <person name="Toyoda A."/>
            <person name="Takaki Y."/>
            <person name="Nishi S."/>
            <person name="Hori S."/>
            <person name="Arai W."/>
            <person name="Tsubouchi T."/>
            <person name="Morono Y."/>
            <person name="Uchiyama I."/>
            <person name="Ito T."/>
            <person name="Fujiyama A."/>
            <person name="Inagaki F."/>
            <person name="Takami H."/>
        </authorList>
    </citation>
    <scope>NUCLEOTIDE SEQUENCE</scope>
    <source>
        <strain evidence="2">Expedition CK06-06</strain>
    </source>
</reference>
<evidence type="ECO:0008006" key="3">
    <source>
        <dbReference type="Google" id="ProtNLM"/>
    </source>
</evidence>
<dbReference type="EMBL" id="BARV01001167">
    <property type="protein sequence ID" value="GAH92809.1"/>
    <property type="molecule type" value="Genomic_DNA"/>
</dbReference>
<dbReference type="SUPFAM" id="SSF144052">
    <property type="entry name" value="Thermophilic metalloprotease-like"/>
    <property type="match status" value="1"/>
</dbReference>
<accession>X1KRM9</accession>
<evidence type="ECO:0000313" key="2">
    <source>
        <dbReference type="EMBL" id="GAH92809.1"/>
    </source>
</evidence>
<dbReference type="PANTHER" id="PTHR34448">
    <property type="entry name" value="AMINOPEPTIDASE"/>
    <property type="match status" value="1"/>
</dbReference>
<evidence type="ECO:0000256" key="1">
    <source>
        <dbReference type="ARBA" id="ARBA00022723"/>
    </source>
</evidence>
<protein>
    <recommendedName>
        <fullName evidence="3">Leucyl aminopeptidase</fullName>
    </recommendedName>
</protein>
<dbReference type="GO" id="GO:0046872">
    <property type="term" value="F:metal ion binding"/>
    <property type="evidence" value="ECO:0007669"/>
    <property type="project" value="UniProtKB-KW"/>
</dbReference>
<dbReference type="AlphaFoldDB" id="X1KRM9"/>
<gene>
    <name evidence="2" type="ORF">S06H3_03546</name>
</gene>
<dbReference type="InterPro" id="IPR052170">
    <property type="entry name" value="M29_Exopeptidase"/>
</dbReference>
<comment type="caution">
    <text evidence="2">The sequence shown here is derived from an EMBL/GenBank/DDBJ whole genome shotgun (WGS) entry which is preliminary data.</text>
</comment>
<dbReference type="Pfam" id="PF26233">
    <property type="entry name" value="NicX"/>
    <property type="match status" value="1"/>
</dbReference>
<proteinExistence type="predicted"/>
<organism evidence="2">
    <name type="scientific">marine sediment metagenome</name>
    <dbReference type="NCBI Taxonomy" id="412755"/>
    <lineage>
        <taxon>unclassified sequences</taxon>
        <taxon>metagenomes</taxon>
        <taxon>ecological metagenomes</taxon>
    </lineage>
</organism>
<name>X1KRM9_9ZZZZ</name>
<dbReference type="PANTHER" id="PTHR34448:SF1">
    <property type="entry name" value="BLL6088 PROTEIN"/>
    <property type="match status" value="1"/>
</dbReference>